<evidence type="ECO:0000256" key="2">
    <source>
        <dbReference type="SAM" id="MobiDB-lite"/>
    </source>
</evidence>
<dbReference type="Proteomes" id="UP000559885">
    <property type="component" value="Unassembled WGS sequence"/>
</dbReference>
<evidence type="ECO:0000256" key="1">
    <source>
        <dbReference type="ARBA" id="ARBA00022729"/>
    </source>
</evidence>
<evidence type="ECO:0000256" key="3">
    <source>
        <dbReference type="SAM" id="SignalP"/>
    </source>
</evidence>
<dbReference type="InterPro" id="IPR029051">
    <property type="entry name" value="DUF4352"/>
</dbReference>
<organism evidence="5 6">
    <name type="scientific">Listeria aquatica</name>
    <dbReference type="NCBI Taxonomy" id="1494960"/>
    <lineage>
        <taxon>Bacteria</taxon>
        <taxon>Bacillati</taxon>
        <taxon>Bacillota</taxon>
        <taxon>Bacilli</taxon>
        <taxon>Bacillales</taxon>
        <taxon>Listeriaceae</taxon>
        <taxon>Listeria</taxon>
    </lineage>
</organism>
<gene>
    <name evidence="5" type="ORF">HB912_06635</name>
</gene>
<evidence type="ECO:0000313" key="5">
    <source>
        <dbReference type="EMBL" id="MBC1521318.1"/>
    </source>
</evidence>
<dbReference type="RefSeq" id="WP_185373160.1">
    <property type="nucleotide sequence ID" value="NZ_JAARRM010000002.1"/>
</dbReference>
<accession>A0A841ZPP7</accession>
<feature type="region of interest" description="Disordered" evidence="2">
    <location>
        <begin position="24"/>
        <end position="45"/>
    </location>
</feature>
<dbReference type="InterPro" id="IPR029050">
    <property type="entry name" value="Immunoprotect_excell_Ig-like"/>
</dbReference>
<dbReference type="Pfam" id="PF11611">
    <property type="entry name" value="DUF4352"/>
    <property type="match status" value="1"/>
</dbReference>
<dbReference type="Gene3D" id="2.60.40.1240">
    <property type="match status" value="1"/>
</dbReference>
<keyword evidence="1 3" id="KW-0732">Signal</keyword>
<feature type="chain" id="PRO_5038560875" evidence="3">
    <location>
        <begin position="30"/>
        <end position="163"/>
    </location>
</feature>
<dbReference type="PROSITE" id="PS51257">
    <property type="entry name" value="PROKAR_LIPOPROTEIN"/>
    <property type="match status" value="1"/>
</dbReference>
<proteinExistence type="predicted"/>
<protein>
    <submittedName>
        <fullName evidence="5">DUF4352 domain-containing protein</fullName>
    </submittedName>
</protein>
<evidence type="ECO:0000313" key="6">
    <source>
        <dbReference type="Proteomes" id="UP000559885"/>
    </source>
</evidence>
<feature type="compositionally biased region" description="Basic and acidic residues" evidence="2">
    <location>
        <begin position="33"/>
        <end position="45"/>
    </location>
</feature>
<feature type="signal peptide" evidence="3">
    <location>
        <begin position="1"/>
        <end position="29"/>
    </location>
</feature>
<reference evidence="5 6" key="1">
    <citation type="submission" date="2020-03" db="EMBL/GenBank/DDBJ databases">
        <title>Soil Listeria distribution.</title>
        <authorList>
            <person name="Liao J."/>
            <person name="Wiedmann M."/>
        </authorList>
    </citation>
    <scope>NUCLEOTIDE SEQUENCE [LARGE SCALE GENOMIC DNA]</scope>
    <source>
        <strain evidence="5 6">FSL L7-1507</strain>
    </source>
</reference>
<dbReference type="AlphaFoldDB" id="A0A841ZPP7"/>
<name>A0A841ZPP7_9LIST</name>
<evidence type="ECO:0000259" key="4">
    <source>
        <dbReference type="Pfam" id="PF11611"/>
    </source>
</evidence>
<dbReference type="EMBL" id="JAARRM010000002">
    <property type="protein sequence ID" value="MBC1521318.1"/>
    <property type="molecule type" value="Genomic_DNA"/>
</dbReference>
<sequence>MKTRKVFLSMLVAVIVMIVATGCSSTSNSQPDSKSDKTETAKTSKEEMYVTKTVNKIDMKIVNVKTTENGKGDKNLVTLEMKFTNNDVAEVGVGAYDFTMKAKDKTYKVSANGSTFGDAFQPGKTLEGKVSFEIPKSIKNAKLSYTPEKKELAEWDIVIPEAK</sequence>
<feature type="domain" description="DUF4352" evidence="4">
    <location>
        <begin position="52"/>
        <end position="147"/>
    </location>
</feature>
<comment type="caution">
    <text evidence="5">The sequence shown here is derived from an EMBL/GenBank/DDBJ whole genome shotgun (WGS) entry which is preliminary data.</text>
</comment>